<comment type="caution">
    <text evidence="3">The sequence shown here is derived from an EMBL/GenBank/DDBJ whole genome shotgun (WGS) entry which is preliminary data.</text>
</comment>
<dbReference type="EMBL" id="BNCP01000004">
    <property type="protein sequence ID" value="GIL72871.1"/>
    <property type="molecule type" value="Genomic_DNA"/>
</dbReference>
<feature type="compositionally biased region" description="Polar residues" evidence="1">
    <location>
        <begin position="348"/>
        <end position="357"/>
    </location>
</feature>
<dbReference type="AlphaFoldDB" id="A0A8J4DCI7"/>
<organism evidence="3 4">
    <name type="scientific">Volvox reticuliferus</name>
    <dbReference type="NCBI Taxonomy" id="1737510"/>
    <lineage>
        <taxon>Eukaryota</taxon>
        <taxon>Viridiplantae</taxon>
        <taxon>Chlorophyta</taxon>
        <taxon>core chlorophytes</taxon>
        <taxon>Chlorophyceae</taxon>
        <taxon>CS clade</taxon>
        <taxon>Chlamydomonadales</taxon>
        <taxon>Volvocaceae</taxon>
        <taxon>Volvox</taxon>
    </lineage>
</organism>
<keyword evidence="5" id="KW-1185">Reference proteome</keyword>
<feature type="region of interest" description="Disordered" evidence="1">
    <location>
        <begin position="382"/>
        <end position="521"/>
    </location>
</feature>
<accession>A0A8J4DCI7</accession>
<dbReference type="OrthoDB" id="534837at2759"/>
<name>A0A8J4DCI7_9CHLO</name>
<evidence type="ECO:0000313" key="4">
    <source>
        <dbReference type="Proteomes" id="UP000722791"/>
    </source>
</evidence>
<feature type="compositionally biased region" description="Low complexity" evidence="1">
    <location>
        <begin position="412"/>
        <end position="444"/>
    </location>
</feature>
<protein>
    <submittedName>
        <fullName evidence="3">Uncharacterized protein</fullName>
    </submittedName>
</protein>
<sequence>MNRKTWNANPSRDLSYTSLVIDEQNRTHQSFKITDTARFHATPVNGNLATVVPNIEEEGVRDALPKYLRADTTTRTIFREVFYDAKDGIADIAEDDNRPFTSIRSLPHMPLNELASVDTRIRKLRPAYDRVLGPGTYTPDPLGERATGTLSISPGEVHHTVQYARDPRRPSAVFMSPMRGQTAPEIAAAAMAPPIVSRTSEPDFSYWTSKGCWAPREERVIEADRWGKNAREMRPAAEDRPQSVYAPTVTTDGHPNSCEAYTSARETPAYKVAFSSGLPRTLALPLGLRPDTRLQVKRYDDVTAAKPDVGPGSYNPEAPRLRSANSAYESADPYYSLASGAPLEPGANDQSGSTPGGTSLASLLPPQLQQQLAAAGTLAQLTPASAPSTPHGTLPRRGGLAPLAVPGGGSGPRSAPSSPSAQRAAAVRAERQAAASLMASLPGSRHGHSSSRERGRGMSSLGSTGGLSSGGGGGSGNYQSLQQLLQPQHDDEDGIARNPFPNWLRSQTAPGGTNAASSTSASMRAAQAKQFTKLVFMQRHTPCSSLLRSRLIVTADLRKERQRLRNPQ</sequence>
<evidence type="ECO:0000313" key="3">
    <source>
        <dbReference type="EMBL" id="GIL99357.1"/>
    </source>
</evidence>
<evidence type="ECO:0000313" key="2">
    <source>
        <dbReference type="EMBL" id="GIL72871.1"/>
    </source>
</evidence>
<evidence type="ECO:0000256" key="1">
    <source>
        <dbReference type="SAM" id="MobiDB-lite"/>
    </source>
</evidence>
<feature type="compositionally biased region" description="Low complexity" evidence="1">
    <location>
        <begin position="477"/>
        <end position="486"/>
    </location>
</feature>
<dbReference type="Proteomes" id="UP000722791">
    <property type="component" value="Unassembled WGS sequence"/>
</dbReference>
<dbReference type="EMBL" id="BNCQ01000006">
    <property type="protein sequence ID" value="GIL99357.1"/>
    <property type="molecule type" value="Genomic_DNA"/>
</dbReference>
<dbReference type="Proteomes" id="UP000747110">
    <property type="component" value="Unassembled WGS sequence"/>
</dbReference>
<feature type="region of interest" description="Disordered" evidence="1">
    <location>
        <begin position="339"/>
        <end position="362"/>
    </location>
</feature>
<gene>
    <name evidence="2" type="ORF">Vretifemale_3165</name>
    <name evidence="3" type="ORF">Vretimale_4536</name>
</gene>
<reference evidence="3" key="1">
    <citation type="journal article" date="2021" name="Proc. Natl. Acad. Sci. U.S.A.">
        <title>Three genomes in the algal genus Volvox reveal the fate of a haploid sex-determining region after a transition to homothallism.</title>
        <authorList>
            <person name="Yamamoto K."/>
            <person name="Hamaji T."/>
            <person name="Kawai-Toyooka H."/>
            <person name="Matsuzaki R."/>
            <person name="Takahashi F."/>
            <person name="Nishimura Y."/>
            <person name="Kawachi M."/>
            <person name="Noguchi H."/>
            <person name="Minakuchi Y."/>
            <person name="Umen J.G."/>
            <person name="Toyoda A."/>
            <person name="Nozaki H."/>
        </authorList>
    </citation>
    <scope>NUCLEOTIDE SEQUENCE</scope>
    <source>
        <strain evidence="3">NIES-3785</strain>
        <strain evidence="2">NIES-3786</strain>
    </source>
</reference>
<proteinExistence type="predicted"/>
<evidence type="ECO:0000313" key="5">
    <source>
        <dbReference type="Proteomes" id="UP000747110"/>
    </source>
</evidence>
<feature type="compositionally biased region" description="Gly residues" evidence="1">
    <location>
        <begin position="463"/>
        <end position="476"/>
    </location>
</feature>